<comment type="caution">
    <text evidence="10">The sequence shown here is derived from an EMBL/GenBank/DDBJ whole genome shotgun (WGS) entry which is preliminary data.</text>
</comment>
<feature type="disulfide bond" evidence="5">
    <location>
        <begin position="261"/>
        <end position="271"/>
    </location>
</feature>
<evidence type="ECO:0000256" key="6">
    <source>
        <dbReference type="SAM" id="MobiDB-lite"/>
    </source>
</evidence>
<dbReference type="Proteomes" id="UP001217089">
    <property type="component" value="Unassembled WGS sequence"/>
</dbReference>
<feature type="domain" description="SRCR" evidence="9">
    <location>
        <begin position="946"/>
        <end position="1043"/>
    </location>
</feature>
<feature type="domain" description="SRCR" evidence="9">
    <location>
        <begin position="400"/>
        <end position="506"/>
    </location>
</feature>
<feature type="chain" id="PRO_5046379920" description="SRCR domain-containing protein" evidence="8">
    <location>
        <begin position="24"/>
        <end position="2008"/>
    </location>
</feature>
<feature type="disulfide bond" evidence="5">
    <location>
        <begin position="1750"/>
        <end position="1760"/>
    </location>
</feature>
<feature type="disulfide bond" evidence="5">
    <location>
        <begin position="1218"/>
        <end position="1228"/>
    </location>
</feature>
<dbReference type="Gene3D" id="3.10.250.10">
    <property type="entry name" value="SRCR-like domain"/>
    <property type="match status" value="16"/>
</dbReference>
<sequence length="2008" mass="221454">MTRNHAVGIFFLIVILLLSKTSAECPDGTPIAMCTVSPCDVTSCSCFTEASCRNDNCGGCNAKFYIGTTEVTKNCDLCVKGKLRLFGSSGNDGVVELFVNGESWKKLCSAWKFGDDDAKIACKELGFNKGSSLPIAAYGPIGGHYTAPLTGCSAGVGSILDCNFDQNSTLCLHQNVFYASVVCADEIQKPAVTDLIEGTSNNTYFGRVKLYRRNVWGQVCSSFWSDLDAAVFCRQMNYTGGFALKYKGQSGIPFVKTGINCNGTEYHIDNCQSQTQICYDGYAAGVLCYKNTGLSLKLEDGGNTYGRVDVTFDGKSGTICNIDWTDEDADVVCRQLGYKSGTRYYGSVPSGNGDVYLSNLKCTSHEDTLLMCDSSGWGNVTNFNCLNHSNDAAVYCYDNVRLSGGRTNKNISMGRIEVYQKIQTTGMGYWSTLCAENFDQADADVVCRQLRYPRSKILSTGIFGTTVYNSYTTSINCTGKEDQVLVCPHMISYRCKNYDYASVICMMEHVSDDYQISLTKEYSGLVYVEQYGVYGTICLEGWDDKDADVVCRSLGFNGGKSFGTRQTYMRYDPIWLTEVDCKGTEKRIQDCMVKFDVTVACGKMSSSAGVLCYNSSGLSTRIVGSTSANQGRFEVSRDGKWGTVCDNSWSTFDARVACKELGYPDGISYLGSYHGPGTGPIYMDGLQCRGTEKAIFECPNIGWNISSPLCKDHSKDAGVFCFLWVTLSQGGSLYGAVQVWKEGTGYGEVCSEGFDDTDAKVVCGEMNYPLAISLCCSSFSHWDLPFVMSNVRCNGDEKSIRYCQHESENPICNSKTYASVVCSTSMPPGGWTVRSMIGNVNQDFGFVQVSYFNHLGMICSEGFDDKDADVVCRENSYVTGFAYKHNTSSRIYRHNIRWLSHVMCKGTETSFSQCGNLKWGQTGLCSHLHAAGVFCVRTPDITDIEVRLTNGTTVEGRVELKIDTSWQSLCDSDLTNREASTLCRAQGFLDGVILKPGKFGNGTSFIEITSVNCTGNETSITDCILDVSSGSTCTTGATAIKCYTTVRLTGSDIVEYGRLEMFNGTGWDAVCDDEFDDTDANVVCRYMGYTAGKYQCCSRLGRISPSTRIAITKFNCNGLETKPQDCKFVNGTCRSGHYVTVLCISTFRGEDLSVRLPLNSFYGPVEIRRFGLWGYICDNHWTDNEAIVICKHLGFQSGRAVRTKIGDRVPIIMGNVSCFGSESNIDHCRRTLFGADHGCFSRETVAGVICSNKPVDGILFDNKDSGLASIWVDDNILVVDSMNFENVDAKVLCKSKGFAGGTASKFGGRQEINIVDVSCAGNEISFFECKAFWDPRKSRTNMPAGVQCHRHVRLSSGATHYGIVEVYQNDTWGTICNKGFDKLEANIVCKELEFERGIPLCCAPFGYISSAHTVFDVECTGSESTIKSCNFQWTKDTTGALTECDVPWDYASVLCYNGVSDNAYKLGIGGGTAYTGDLIFTYMKAPGRICADGWDDKAARVVCRELNYIHGIAYNHYVEEGPRTHGPYWTSNVQCTGTEARLGDCTKTRYGSVDHCYTRHYAGVLCYNDEGLYYRLTGGDERYGRIEVYLYDHWGSICDTHWDQREAHVYCKQINYATGDPYYGTYNSPGAREVFETHFECSGKESDLNACPHGRWETATSQRCLIKDNNAGVFCYTSVKLHSGIGRETSVGAVLLYKYNQWNLVCDDGFTDSSAKLVCQELGFVDGKATCCSTYGKLPWQLLTNHTIKCSGSEPDVISCVLPETCKSQMYASVKCYDYTIQTTEPPRSSTIKPVTVIIDGTTGVSSRTGSNDTPIIIGVVIAVLVIIIIIILVVIVVIKWQRNLNTNHEQFHNDILEHAHDGSVRVQNPLHDISQPEDTGTLTISSTGVVSYLPKTETNMAAISNPTYAKSEPIRTIINVSKSDTNPYSENEYDSLEFRNKDQTIIYDNKVNEDNTDIDTNIPHDINTNLRLSLAEAAEIHSPDHNEEEFDWPDPRKGSDDDKRTEL</sequence>
<dbReference type="PANTHER" id="PTHR19331:SF465">
    <property type="entry name" value="EGG PEPTIDE SPERACT RECEPTOR"/>
    <property type="match status" value="1"/>
</dbReference>
<feature type="domain" description="SRCR" evidence="9">
    <location>
        <begin position="725"/>
        <end position="823"/>
    </location>
</feature>
<feature type="domain" description="SRCR" evidence="9">
    <location>
        <begin position="296"/>
        <end position="397"/>
    </location>
</feature>
<feature type="domain" description="SRCR" evidence="9">
    <location>
        <begin position="620"/>
        <end position="722"/>
    </location>
</feature>
<dbReference type="EMBL" id="JARBDR010000903">
    <property type="protein sequence ID" value="KAJ8303925.1"/>
    <property type="molecule type" value="Genomic_DNA"/>
</dbReference>
<evidence type="ECO:0000256" key="1">
    <source>
        <dbReference type="ARBA" id="ARBA00022729"/>
    </source>
</evidence>
<feature type="domain" description="SRCR" evidence="9">
    <location>
        <begin position="1464"/>
        <end position="1567"/>
    </location>
</feature>
<evidence type="ECO:0000259" key="9">
    <source>
        <dbReference type="PROSITE" id="PS50287"/>
    </source>
</evidence>
<feature type="region of interest" description="Disordered" evidence="6">
    <location>
        <begin position="1978"/>
        <end position="2008"/>
    </location>
</feature>
<feature type="disulfide bond" evidence="5">
    <location>
        <begin position="581"/>
        <end position="591"/>
    </location>
</feature>
<feature type="disulfide bond" evidence="5">
    <location>
        <begin position="688"/>
        <end position="698"/>
    </location>
</feature>
<gene>
    <name evidence="10" type="ORF">KUTeg_017508</name>
</gene>
<evidence type="ECO:0000256" key="5">
    <source>
        <dbReference type="PROSITE-ProRule" id="PRU00196"/>
    </source>
</evidence>
<feature type="disulfide bond" evidence="5">
    <location>
        <begin position="152"/>
        <end position="162"/>
    </location>
</feature>
<organism evidence="10 11">
    <name type="scientific">Tegillarca granosa</name>
    <name type="common">Malaysian cockle</name>
    <name type="synonym">Anadara granosa</name>
    <dbReference type="NCBI Taxonomy" id="220873"/>
    <lineage>
        <taxon>Eukaryota</taxon>
        <taxon>Metazoa</taxon>
        <taxon>Spiralia</taxon>
        <taxon>Lophotrochozoa</taxon>
        <taxon>Mollusca</taxon>
        <taxon>Bivalvia</taxon>
        <taxon>Autobranchia</taxon>
        <taxon>Pteriomorphia</taxon>
        <taxon>Arcoida</taxon>
        <taxon>Arcoidea</taxon>
        <taxon>Arcidae</taxon>
        <taxon>Tegillarca</taxon>
    </lineage>
</organism>
<feature type="domain" description="SRCR" evidence="9">
    <location>
        <begin position="1046"/>
        <end position="1144"/>
    </location>
</feature>
<proteinExistence type="predicted"/>
<feature type="disulfide bond" evidence="5">
    <location>
        <begin position="362"/>
        <end position="372"/>
    </location>
</feature>
<evidence type="ECO:0000256" key="2">
    <source>
        <dbReference type="ARBA" id="ARBA00022737"/>
    </source>
</evidence>
<accession>A0ABQ9EK65</accession>
<keyword evidence="7" id="KW-0472">Membrane</keyword>
<feature type="disulfide bond" evidence="5">
    <location>
        <begin position="122"/>
        <end position="183"/>
    </location>
</feature>
<feature type="disulfide bond" evidence="5">
    <location>
        <begin position="551"/>
        <end position="612"/>
    </location>
</feature>
<keyword evidence="4" id="KW-0325">Glycoprotein</keyword>
<dbReference type="SMART" id="SM00202">
    <property type="entry name" value="SR"/>
    <property type="match status" value="15"/>
</dbReference>
<evidence type="ECO:0000313" key="10">
    <source>
        <dbReference type="EMBL" id="KAJ8303925.1"/>
    </source>
</evidence>
<comment type="caution">
    <text evidence="5">Lacks conserved residue(s) required for the propagation of feature annotation.</text>
</comment>
<feature type="domain" description="SRCR" evidence="9">
    <location>
        <begin position="83"/>
        <end position="184"/>
    </location>
</feature>
<feature type="transmembrane region" description="Helical" evidence="7">
    <location>
        <begin position="1816"/>
        <end position="1839"/>
    </location>
</feature>
<reference evidence="10 11" key="1">
    <citation type="submission" date="2022-12" db="EMBL/GenBank/DDBJ databases">
        <title>Chromosome-level genome of Tegillarca granosa.</title>
        <authorList>
            <person name="Kim J."/>
        </authorList>
    </citation>
    <scope>NUCLEOTIDE SEQUENCE [LARGE SCALE GENOMIC DNA]</scope>
    <source>
        <strain evidence="10">Teg-2019</strain>
        <tissue evidence="10">Adductor muscle</tissue>
    </source>
</reference>
<feature type="domain" description="SRCR" evidence="9">
    <location>
        <begin position="1154"/>
        <end position="1251"/>
    </location>
</feature>
<dbReference type="Pfam" id="PF00530">
    <property type="entry name" value="SRCR"/>
    <property type="match status" value="15"/>
</dbReference>
<feature type="domain" description="SRCR" evidence="9">
    <location>
        <begin position="833"/>
        <end position="936"/>
    </location>
</feature>
<evidence type="ECO:0000256" key="4">
    <source>
        <dbReference type="ARBA" id="ARBA00023180"/>
    </source>
</evidence>
<dbReference type="PRINTS" id="PR00258">
    <property type="entry name" value="SPERACTRCPTR"/>
</dbReference>
<feature type="disulfide bond" evidence="5">
    <location>
        <begin position="793"/>
        <end position="803"/>
    </location>
</feature>
<feature type="disulfide bond" evidence="5">
    <location>
        <begin position="1116"/>
        <end position="1126"/>
    </location>
</feature>
<keyword evidence="3 5" id="KW-1015">Disulfide bond</keyword>
<dbReference type="PANTHER" id="PTHR19331">
    <property type="entry name" value="SCAVENGER RECEPTOR DOMAIN-CONTAINING"/>
    <property type="match status" value="1"/>
</dbReference>
<keyword evidence="11" id="KW-1185">Reference proteome</keyword>
<feature type="disulfide bond" evidence="5">
    <location>
        <begin position="1641"/>
        <end position="1651"/>
    </location>
</feature>
<feature type="disulfide bond" evidence="5">
    <location>
        <begin position="477"/>
        <end position="487"/>
    </location>
</feature>
<evidence type="ECO:0000256" key="7">
    <source>
        <dbReference type="SAM" id="Phobius"/>
    </source>
</evidence>
<feature type="disulfide bond" evidence="5">
    <location>
        <begin position="1013"/>
        <end position="1023"/>
    </location>
</feature>
<feature type="disulfide bond" evidence="5">
    <location>
        <begin position="1319"/>
        <end position="1329"/>
    </location>
</feature>
<feature type="disulfide bond" evidence="5">
    <location>
        <begin position="904"/>
        <end position="914"/>
    </location>
</feature>
<dbReference type="PROSITE" id="PS50287">
    <property type="entry name" value="SRCR_2"/>
    <property type="match status" value="16"/>
</dbReference>
<evidence type="ECO:0000256" key="8">
    <source>
        <dbReference type="SAM" id="SignalP"/>
    </source>
</evidence>
<protein>
    <recommendedName>
        <fullName evidence="9">SRCR domain-containing protein</fullName>
    </recommendedName>
</protein>
<feature type="compositionally biased region" description="Basic and acidic residues" evidence="6">
    <location>
        <begin position="1994"/>
        <end position="2008"/>
    </location>
</feature>
<keyword evidence="7" id="KW-0812">Transmembrane</keyword>
<dbReference type="SUPFAM" id="SSF56487">
    <property type="entry name" value="SRCR-like"/>
    <property type="match status" value="16"/>
</dbReference>
<feature type="domain" description="SRCR" evidence="9">
    <location>
        <begin position="1574"/>
        <end position="1676"/>
    </location>
</feature>
<feature type="domain" description="SRCR" evidence="9">
    <location>
        <begin position="193"/>
        <end position="289"/>
    </location>
</feature>
<feature type="signal peptide" evidence="8">
    <location>
        <begin position="1"/>
        <end position="23"/>
    </location>
</feature>
<feature type="domain" description="SRCR" evidence="9">
    <location>
        <begin position="1252"/>
        <end position="1349"/>
    </location>
</feature>
<dbReference type="InterPro" id="IPR001190">
    <property type="entry name" value="SRCR"/>
</dbReference>
<feature type="disulfide bond" evidence="5">
    <location>
        <begin position="1535"/>
        <end position="1545"/>
    </location>
</feature>
<dbReference type="InterPro" id="IPR036772">
    <property type="entry name" value="SRCR-like_dom_sf"/>
</dbReference>
<keyword evidence="1 8" id="KW-0732">Signal</keyword>
<feature type="domain" description="SRCR" evidence="9">
    <location>
        <begin position="1679"/>
        <end position="1777"/>
    </location>
</feature>
<feature type="disulfide bond" evidence="5">
    <location>
        <begin position="1419"/>
        <end position="1429"/>
    </location>
</feature>
<keyword evidence="2" id="KW-0677">Repeat</keyword>
<name>A0ABQ9EK65_TEGGR</name>
<evidence type="ECO:0000256" key="3">
    <source>
        <dbReference type="ARBA" id="ARBA00023157"/>
    </source>
</evidence>
<evidence type="ECO:0000313" key="11">
    <source>
        <dbReference type="Proteomes" id="UP001217089"/>
    </source>
</evidence>
<keyword evidence="7" id="KW-1133">Transmembrane helix</keyword>
<feature type="domain" description="SRCR" evidence="9">
    <location>
        <begin position="1352"/>
        <end position="1456"/>
    </location>
</feature>
<feature type="domain" description="SRCR" evidence="9">
    <location>
        <begin position="507"/>
        <end position="613"/>
    </location>
</feature>